<proteinExistence type="predicted"/>
<accession>A0A0H5R464</accession>
<protein>
    <submittedName>
        <fullName evidence="1">Uncharacterized protein</fullName>
    </submittedName>
</protein>
<organism evidence="1">
    <name type="scientific">Spongospora subterranea</name>
    <dbReference type="NCBI Taxonomy" id="70186"/>
    <lineage>
        <taxon>Eukaryota</taxon>
        <taxon>Sar</taxon>
        <taxon>Rhizaria</taxon>
        <taxon>Endomyxa</taxon>
        <taxon>Phytomyxea</taxon>
        <taxon>Plasmodiophorida</taxon>
        <taxon>Plasmodiophoridae</taxon>
        <taxon>Spongospora</taxon>
    </lineage>
</organism>
<dbReference type="AlphaFoldDB" id="A0A0H5R464"/>
<name>A0A0H5R464_9EUKA</name>
<evidence type="ECO:0000313" key="1">
    <source>
        <dbReference type="EMBL" id="CRZ08933.1"/>
    </source>
</evidence>
<sequence>RSLRFPIFLLDVCFAIDSMMSIVSLLLSVHVLVHIASVSAHPPTVLTHNSLSGFAPPAHTDQTRPTGLAPSSSISFDCRSQFGALAARVKSRPSSVQAASALPDLQNVNLDLSIRNDVGFVPIQTKLYKVLFAGCRAEVVSLNMCPSRDGTKTLEAVARASITKTDAIKDFRKNRDVFRKQSSDSSSSEWMTAMIDTIPEAIATLNEECRNNPDIVYEIKNQSPAGEQQWVQDPQLDNRLQRLFEMFAEGAAAASGLKFSGLPDHKPFLTRDLLRFLGLSGVEGLKLIKRYETYKIDIHEVLLDRVDVDQISQYIYGIMAMKMYQIQQDLQSNRPELFNRE</sequence>
<feature type="non-terminal residue" evidence="1">
    <location>
        <position position="1"/>
    </location>
</feature>
<dbReference type="EMBL" id="HACM01008491">
    <property type="protein sequence ID" value="CRZ08933.1"/>
    <property type="molecule type" value="Transcribed_RNA"/>
</dbReference>
<reference evidence="1" key="1">
    <citation type="submission" date="2015-04" db="EMBL/GenBank/DDBJ databases">
        <title>The genome sequence of the plant pathogenic Rhizarian Plasmodiophora brassicae reveals insights in its biotrophic life cycle and the origin of chitin synthesis.</title>
        <authorList>
            <person name="Schwelm A."/>
            <person name="Fogelqvist J."/>
            <person name="Knaust A."/>
            <person name="Julke S."/>
            <person name="Lilja T."/>
            <person name="Dhandapani V."/>
            <person name="Bonilla-Rosso G."/>
            <person name="Karlsson M."/>
            <person name="Shevchenko A."/>
            <person name="Choi S.R."/>
            <person name="Kim H.G."/>
            <person name="Park J.Y."/>
            <person name="Lim Y.P."/>
            <person name="Ludwig-Muller J."/>
            <person name="Dixelius C."/>
        </authorList>
    </citation>
    <scope>NUCLEOTIDE SEQUENCE</scope>
    <source>
        <tissue evidence="1">Potato root galls</tissue>
    </source>
</reference>